<gene>
    <name evidence="7" type="ORF">AUK40_00560</name>
</gene>
<keyword evidence="2 4" id="KW-0808">Transferase</keyword>
<evidence type="ECO:0000256" key="4">
    <source>
        <dbReference type="PROSITE-ProRule" id="PRU01024"/>
    </source>
</evidence>
<name>A0A1J5J5B5_9BACT</name>
<accession>A0A1J5J5B5</accession>
<evidence type="ECO:0000256" key="5">
    <source>
        <dbReference type="PROSITE-ProRule" id="PRU10015"/>
    </source>
</evidence>
<dbReference type="PROSITE" id="PS50926">
    <property type="entry name" value="TRAM"/>
    <property type="match status" value="1"/>
</dbReference>
<sequence>MPTVTIEKLVFGGQALAHLDGKACFVWNALPGETVEIRITKNNKKFIEAIATSVIEPSAHRQEPKEAHFLACSPWQIMDFAEENVWKSKIAAEVLESIGKIELKEPLEIYSDPDRQYGYRNKIEFSFIDDWSGQISLAFFERGQRYRQPIQGCELAEPCINETARRILDWLEEIGAGAGSFKSLIIRSNGQGDAIATLFAKGEYTFPSFPKRTDGWKGFHIYYSDPRSPAAIPTRLLYTDGDHFLTSDVRGVRLKYGLLSFFQINLPVFERALADMEQFLDPSLPLVDYYSGVGSIGLALRDRCSKCTLVDNNAEAIDFARQNIEINSITNCTAHVSSAERMTDLITSDTQVVFDPPRAGLHPDVISKVLSTLPPTILYLSCNVSTQARDIERLHAKYEVRYLKLYNFFPRTPHLESLCVLSKKP</sequence>
<keyword evidence="3 4" id="KW-0949">S-adenosyl-L-methionine</keyword>
<dbReference type="Gene3D" id="2.40.50.140">
    <property type="entry name" value="Nucleic acid-binding proteins"/>
    <property type="match status" value="1"/>
</dbReference>
<dbReference type="Proteomes" id="UP000183245">
    <property type="component" value="Unassembled WGS sequence"/>
</dbReference>
<evidence type="ECO:0000313" key="8">
    <source>
        <dbReference type="Proteomes" id="UP000183245"/>
    </source>
</evidence>
<dbReference type="Gene3D" id="2.40.50.1070">
    <property type="match status" value="1"/>
</dbReference>
<dbReference type="GO" id="GO:0070041">
    <property type="term" value="F:rRNA (uridine-C5-)-methyltransferase activity"/>
    <property type="evidence" value="ECO:0007669"/>
    <property type="project" value="TreeGrafter"/>
</dbReference>
<feature type="binding site" evidence="4">
    <location>
        <position position="355"/>
    </location>
    <ligand>
        <name>S-adenosyl-L-methionine</name>
        <dbReference type="ChEBI" id="CHEBI:59789"/>
    </ligand>
</feature>
<dbReference type="Pfam" id="PF05958">
    <property type="entry name" value="tRNA_U5-meth_tr"/>
    <property type="match status" value="1"/>
</dbReference>
<evidence type="ECO:0000259" key="6">
    <source>
        <dbReference type="PROSITE" id="PS50926"/>
    </source>
</evidence>
<dbReference type="Gene3D" id="3.40.50.150">
    <property type="entry name" value="Vaccinia Virus protein VP39"/>
    <property type="match status" value="1"/>
</dbReference>
<dbReference type="PROSITE" id="PS51687">
    <property type="entry name" value="SAM_MT_RNA_M5U"/>
    <property type="match status" value="1"/>
</dbReference>
<reference evidence="7 8" key="1">
    <citation type="journal article" date="2016" name="Environ. Microbiol.">
        <title>Genomic resolution of a cold subsurface aquifer community provides metabolic insights for novel microbes adapted to high CO concentrations.</title>
        <authorList>
            <person name="Probst A.J."/>
            <person name="Castelle C.J."/>
            <person name="Singh A."/>
            <person name="Brown C.T."/>
            <person name="Anantharaman K."/>
            <person name="Sharon I."/>
            <person name="Hug L.A."/>
            <person name="Burstein D."/>
            <person name="Emerson J.B."/>
            <person name="Thomas B.C."/>
            <person name="Banfield J.F."/>
        </authorList>
    </citation>
    <scope>NUCLEOTIDE SEQUENCE [LARGE SCALE GENOMIC DNA]</scope>
    <source>
        <strain evidence="7">CG2_30_54_11</strain>
    </source>
</reference>
<dbReference type="PROSITE" id="PS01230">
    <property type="entry name" value="TRMA_1"/>
    <property type="match status" value="1"/>
</dbReference>
<comment type="caution">
    <text evidence="7">The sequence shown here is derived from an EMBL/GenBank/DDBJ whole genome shotgun (WGS) entry which is preliminary data.</text>
</comment>
<dbReference type="STRING" id="1817892.AUK40_00560"/>
<dbReference type="InterPro" id="IPR010280">
    <property type="entry name" value="U5_MeTrfase_fam"/>
</dbReference>
<dbReference type="AlphaFoldDB" id="A0A1J5J5B5"/>
<dbReference type="SUPFAM" id="SSF53335">
    <property type="entry name" value="S-adenosyl-L-methionine-dependent methyltransferases"/>
    <property type="match status" value="1"/>
</dbReference>
<dbReference type="InterPro" id="IPR012340">
    <property type="entry name" value="NA-bd_OB-fold"/>
</dbReference>
<feature type="active site" description="Nucleophile" evidence="4">
    <location>
        <position position="382"/>
    </location>
</feature>
<dbReference type="GO" id="GO:0070475">
    <property type="term" value="P:rRNA base methylation"/>
    <property type="evidence" value="ECO:0007669"/>
    <property type="project" value="TreeGrafter"/>
</dbReference>
<dbReference type="InterPro" id="IPR029063">
    <property type="entry name" value="SAM-dependent_MTases_sf"/>
</dbReference>
<proteinExistence type="inferred from homology"/>
<protein>
    <recommendedName>
        <fullName evidence="6">TRAM domain-containing protein</fullName>
    </recommendedName>
</protein>
<dbReference type="SUPFAM" id="SSF50249">
    <property type="entry name" value="Nucleic acid-binding proteins"/>
    <property type="match status" value="1"/>
</dbReference>
<feature type="binding site" evidence="4">
    <location>
        <position position="311"/>
    </location>
    <ligand>
        <name>S-adenosyl-L-methionine</name>
        <dbReference type="ChEBI" id="CHEBI:59789"/>
    </ligand>
</feature>
<evidence type="ECO:0000256" key="1">
    <source>
        <dbReference type="ARBA" id="ARBA00022603"/>
    </source>
</evidence>
<feature type="binding site" evidence="4">
    <location>
        <position position="290"/>
    </location>
    <ligand>
        <name>S-adenosyl-L-methionine</name>
        <dbReference type="ChEBI" id="CHEBI:59789"/>
    </ligand>
</feature>
<organism evidence="7 8">
    <name type="scientific">Candidatus Wirthbacteria bacterium CG2_30_54_11</name>
    <dbReference type="NCBI Taxonomy" id="1817892"/>
    <lineage>
        <taxon>Bacteria</taxon>
        <taxon>Candidatus Wirthbacteria</taxon>
    </lineage>
</organism>
<dbReference type="EMBL" id="MNZT01000010">
    <property type="protein sequence ID" value="OIP99734.1"/>
    <property type="molecule type" value="Genomic_DNA"/>
</dbReference>
<evidence type="ECO:0000313" key="7">
    <source>
        <dbReference type="EMBL" id="OIP99734.1"/>
    </source>
</evidence>
<comment type="similarity">
    <text evidence="4">Belongs to the class I-like SAM-binding methyltransferase superfamily. RNA M5U methyltransferase family.</text>
</comment>
<dbReference type="PANTHER" id="PTHR11061">
    <property type="entry name" value="RNA M5U METHYLTRANSFERASE"/>
    <property type="match status" value="1"/>
</dbReference>
<feature type="domain" description="TRAM" evidence="6">
    <location>
        <begin position="1"/>
        <end position="53"/>
    </location>
</feature>
<evidence type="ECO:0000256" key="3">
    <source>
        <dbReference type="ARBA" id="ARBA00022691"/>
    </source>
</evidence>
<evidence type="ECO:0000256" key="2">
    <source>
        <dbReference type="ARBA" id="ARBA00022679"/>
    </source>
</evidence>
<dbReference type="InterPro" id="IPR030390">
    <property type="entry name" value="MeTrfase_TrmA_AS"/>
</dbReference>
<keyword evidence="1 4" id="KW-0489">Methyltransferase</keyword>
<dbReference type="PANTHER" id="PTHR11061:SF30">
    <property type="entry name" value="TRNA (URACIL(54)-C(5))-METHYLTRANSFERASE"/>
    <property type="match status" value="1"/>
</dbReference>
<feature type="binding site" evidence="4">
    <location>
        <position position="263"/>
    </location>
    <ligand>
        <name>S-adenosyl-L-methionine</name>
        <dbReference type="ChEBI" id="CHEBI:59789"/>
    </ligand>
</feature>
<feature type="active site" evidence="5">
    <location>
        <position position="382"/>
    </location>
</feature>
<dbReference type="Pfam" id="PF01938">
    <property type="entry name" value="TRAM"/>
    <property type="match status" value="1"/>
</dbReference>
<dbReference type="InterPro" id="IPR002792">
    <property type="entry name" value="TRAM_dom"/>
</dbReference>